<accession>A0AA52H9V0</accession>
<dbReference type="Gene3D" id="2.60.120.10">
    <property type="entry name" value="Jelly Rolls"/>
    <property type="match status" value="1"/>
</dbReference>
<gene>
    <name evidence="2" type="ORF">QGN29_10480</name>
</gene>
<dbReference type="InterPro" id="IPR014710">
    <property type="entry name" value="RmlC-like_jellyroll"/>
</dbReference>
<evidence type="ECO:0000313" key="3">
    <source>
        <dbReference type="Proteomes" id="UP001268683"/>
    </source>
</evidence>
<dbReference type="PANTHER" id="PTHR47823">
    <property type="entry name" value="ION_TRANS DOMAIN-CONTAINING PROTEIN"/>
    <property type="match status" value="1"/>
</dbReference>
<keyword evidence="3" id="KW-1185">Reference proteome</keyword>
<dbReference type="InterPro" id="IPR018490">
    <property type="entry name" value="cNMP-bd_dom_sf"/>
</dbReference>
<dbReference type="RefSeq" id="WP_310797807.1">
    <property type="nucleotide sequence ID" value="NZ_CP123872.1"/>
</dbReference>
<reference evidence="2" key="1">
    <citation type="submission" date="2023-04" db="EMBL/GenBank/DDBJ databases">
        <title>Complete genome sequence of Temperatibacter marinus.</title>
        <authorList>
            <person name="Rong J.-C."/>
            <person name="Yi M.-L."/>
            <person name="Zhao Q."/>
        </authorList>
    </citation>
    <scope>NUCLEOTIDE SEQUENCE</scope>
    <source>
        <strain evidence="2">NBRC 110045</strain>
    </source>
</reference>
<protein>
    <submittedName>
        <fullName evidence="2">Cyclic nucleotide-binding domain-containing protein</fullName>
    </submittedName>
</protein>
<dbReference type="Pfam" id="PF00498">
    <property type="entry name" value="FHA"/>
    <property type="match status" value="1"/>
</dbReference>
<dbReference type="KEGG" id="tmk:QGN29_10480"/>
<dbReference type="PANTHER" id="PTHR47823:SF9">
    <property type="entry name" value="CHROMOSOME UNDETERMINED SCAFFOLD_10, WHOLE GENOME SHOTGUN SEQUENCE"/>
    <property type="match status" value="1"/>
</dbReference>
<organism evidence="2 3">
    <name type="scientific">Temperatibacter marinus</name>
    <dbReference type="NCBI Taxonomy" id="1456591"/>
    <lineage>
        <taxon>Bacteria</taxon>
        <taxon>Pseudomonadati</taxon>
        <taxon>Pseudomonadota</taxon>
        <taxon>Alphaproteobacteria</taxon>
        <taxon>Kordiimonadales</taxon>
        <taxon>Temperatibacteraceae</taxon>
        <taxon>Temperatibacter</taxon>
    </lineage>
</organism>
<dbReference type="InterPro" id="IPR000595">
    <property type="entry name" value="cNMP-bd_dom"/>
</dbReference>
<proteinExistence type="predicted"/>
<dbReference type="Proteomes" id="UP001268683">
    <property type="component" value="Chromosome"/>
</dbReference>
<evidence type="ECO:0000313" key="2">
    <source>
        <dbReference type="EMBL" id="WND01973.1"/>
    </source>
</evidence>
<dbReference type="PROSITE" id="PS50042">
    <property type="entry name" value="CNMP_BINDING_3"/>
    <property type="match status" value="1"/>
</dbReference>
<dbReference type="SUPFAM" id="SSF49879">
    <property type="entry name" value="SMAD/FHA domain"/>
    <property type="match status" value="1"/>
</dbReference>
<name>A0AA52H9V0_9PROT</name>
<sequence>MNLNEGEEIFYRTGQIIFEQGEPSHGVYIILEGRIDLWHLDELGKSSRIASLIDGELMGETSVIDNVNRSVTAKVAKPTKVIFIKADTFRKSLSDPLVRFVVHTLSARLKSFYSETPKGSPLEDASTEAPLNCVTITSSSPEMAPYFNLPIKVEDFPFKIGNLGAGFEEARQSKSGYFLPLPELSSFADQHFEIVKRSGEIFVRDLGSQIGIFVHSHKYSRYSDDAVVALRPGQSLISIVTQEGKTLEFTVSVPWTK</sequence>
<feature type="domain" description="Cyclic nucleotide-binding" evidence="1">
    <location>
        <begin position="1"/>
        <end position="93"/>
    </location>
</feature>
<evidence type="ECO:0000259" key="1">
    <source>
        <dbReference type="PROSITE" id="PS50042"/>
    </source>
</evidence>
<dbReference type="InterPro" id="IPR000253">
    <property type="entry name" value="FHA_dom"/>
</dbReference>
<dbReference type="EMBL" id="CP123872">
    <property type="protein sequence ID" value="WND01973.1"/>
    <property type="molecule type" value="Genomic_DNA"/>
</dbReference>
<dbReference type="CDD" id="cd00038">
    <property type="entry name" value="CAP_ED"/>
    <property type="match status" value="1"/>
</dbReference>
<dbReference type="SUPFAM" id="SSF51206">
    <property type="entry name" value="cAMP-binding domain-like"/>
    <property type="match status" value="1"/>
</dbReference>
<dbReference type="InterPro" id="IPR008984">
    <property type="entry name" value="SMAD_FHA_dom_sf"/>
</dbReference>
<dbReference type="AlphaFoldDB" id="A0AA52H9V0"/>
<dbReference type="Pfam" id="PF00027">
    <property type="entry name" value="cNMP_binding"/>
    <property type="match status" value="1"/>
</dbReference>